<name>A0A2J6RFS1_HYAVF</name>
<sequence>MTNSAAKNQLDDPNPTITIISQTQQFQSLRHLVEFEFQIKGLEEGDVVFDGFKFPPIFSPFLNGVEATHVCLDNSCCLDFLIGASIKGFGKPRCEARVGREEGDAPSRPAKTSVRACYAPVSVPPPQGIITYPSDVRRIFGILVHIYSDKYRVS</sequence>
<dbReference type="AlphaFoldDB" id="A0A2J6RFS1"/>
<reference evidence="1 2" key="1">
    <citation type="submission" date="2016-04" db="EMBL/GenBank/DDBJ databases">
        <title>A degradative enzymes factory behind the ericoid mycorrhizal symbiosis.</title>
        <authorList>
            <consortium name="DOE Joint Genome Institute"/>
            <person name="Martino E."/>
            <person name="Morin E."/>
            <person name="Grelet G."/>
            <person name="Kuo A."/>
            <person name="Kohler A."/>
            <person name="Daghino S."/>
            <person name="Barry K."/>
            <person name="Choi C."/>
            <person name="Cichocki N."/>
            <person name="Clum A."/>
            <person name="Copeland A."/>
            <person name="Hainaut M."/>
            <person name="Haridas S."/>
            <person name="Labutti K."/>
            <person name="Lindquist E."/>
            <person name="Lipzen A."/>
            <person name="Khouja H.-R."/>
            <person name="Murat C."/>
            <person name="Ohm R."/>
            <person name="Olson A."/>
            <person name="Spatafora J."/>
            <person name="Veneault-Fourrey C."/>
            <person name="Henrissat B."/>
            <person name="Grigoriev I."/>
            <person name="Martin F."/>
            <person name="Perotto S."/>
        </authorList>
    </citation>
    <scope>NUCLEOTIDE SEQUENCE [LARGE SCALE GENOMIC DNA]</scope>
    <source>
        <strain evidence="1 2">F</strain>
    </source>
</reference>
<dbReference type="EMBL" id="KZ613949">
    <property type="protein sequence ID" value="PMD37353.1"/>
    <property type="molecule type" value="Genomic_DNA"/>
</dbReference>
<gene>
    <name evidence="1" type="ORF">L207DRAFT_74746</name>
</gene>
<keyword evidence="2" id="KW-1185">Reference proteome</keyword>
<evidence type="ECO:0000313" key="1">
    <source>
        <dbReference type="EMBL" id="PMD37353.1"/>
    </source>
</evidence>
<protein>
    <submittedName>
        <fullName evidence="1">Uncharacterized protein</fullName>
    </submittedName>
</protein>
<organism evidence="1 2">
    <name type="scientific">Hyaloscypha variabilis (strain UAMH 11265 / GT02V1 / F)</name>
    <name type="common">Meliniomyces variabilis</name>
    <dbReference type="NCBI Taxonomy" id="1149755"/>
    <lineage>
        <taxon>Eukaryota</taxon>
        <taxon>Fungi</taxon>
        <taxon>Dikarya</taxon>
        <taxon>Ascomycota</taxon>
        <taxon>Pezizomycotina</taxon>
        <taxon>Leotiomycetes</taxon>
        <taxon>Helotiales</taxon>
        <taxon>Hyaloscyphaceae</taxon>
        <taxon>Hyaloscypha</taxon>
        <taxon>Hyaloscypha variabilis</taxon>
    </lineage>
</organism>
<proteinExistence type="predicted"/>
<accession>A0A2J6RFS1</accession>
<dbReference type="Proteomes" id="UP000235786">
    <property type="component" value="Unassembled WGS sequence"/>
</dbReference>
<evidence type="ECO:0000313" key="2">
    <source>
        <dbReference type="Proteomes" id="UP000235786"/>
    </source>
</evidence>